<dbReference type="InterPro" id="IPR005064">
    <property type="entry name" value="BUG"/>
</dbReference>
<proteinExistence type="inferred from homology"/>
<dbReference type="PANTHER" id="PTHR42928:SF5">
    <property type="entry name" value="BLR1237 PROTEIN"/>
    <property type="match status" value="1"/>
</dbReference>
<gene>
    <name evidence="4" type="ORF">Q31a_38230</name>
</gene>
<name>A0A518GA77_9BACT</name>
<keyword evidence="4" id="KW-0675">Receptor</keyword>
<dbReference type="RefSeq" id="WP_145080644.1">
    <property type="nucleotide sequence ID" value="NZ_CP036298.1"/>
</dbReference>
<evidence type="ECO:0000256" key="2">
    <source>
        <dbReference type="SAM" id="Phobius"/>
    </source>
</evidence>
<dbReference type="Gene3D" id="3.40.190.150">
    <property type="entry name" value="Bordetella uptake gene, domain 1"/>
    <property type="match status" value="1"/>
</dbReference>
<dbReference type="Proteomes" id="UP000318017">
    <property type="component" value="Chromosome"/>
</dbReference>
<keyword evidence="5" id="KW-1185">Reference proteome</keyword>
<dbReference type="AlphaFoldDB" id="A0A518GA77"/>
<dbReference type="OrthoDB" id="8880247at2"/>
<dbReference type="Pfam" id="PF07331">
    <property type="entry name" value="TctB"/>
    <property type="match status" value="1"/>
</dbReference>
<feature type="transmembrane region" description="Helical" evidence="2">
    <location>
        <begin position="338"/>
        <end position="359"/>
    </location>
</feature>
<keyword evidence="2" id="KW-0812">Transmembrane</keyword>
<dbReference type="Pfam" id="PF03401">
    <property type="entry name" value="TctC"/>
    <property type="match status" value="1"/>
</dbReference>
<dbReference type="PANTHER" id="PTHR42928">
    <property type="entry name" value="TRICARBOXYLATE-BINDING PROTEIN"/>
    <property type="match status" value="1"/>
</dbReference>
<evidence type="ECO:0000313" key="4">
    <source>
        <dbReference type="EMBL" id="QDV25497.1"/>
    </source>
</evidence>
<evidence type="ECO:0000256" key="1">
    <source>
        <dbReference type="ARBA" id="ARBA00006987"/>
    </source>
</evidence>
<dbReference type="InterPro" id="IPR009936">
    <property type="entry name" value="DUF1468"/>
</dbReference>
<sequence>MTTSAGFDRCLIASGFRVFWIATLVCWVTGCNTGSQFPARPVTLICPWSAGGGTDRLARQVAVLLEAELGVPVNVVNATGGGGVTGHTRGALARPDGYTLTIGTVELNMLHHRGLSAVGPTDFEPLGLLNQDSAAIFVRSDSTWTSPADLEQSIAATQRPLKASGTAAGGIWHVAMIGWLARQELPTDKVTWISINGAAPSLQELMAGGIDLVSCSVPEAKALLEAGEIRCLGVMSPQRLPASPEILTFAEQGIDWSLGSWRGLLYPHGVPPDRLKTMQAAVRTVSRSDEFARFMQQSGFHMSLAEPHAFTAFLDTTDRRFGKTLSTPVFAEAGKAVVGAWFFPSLLGGLALLVITLGFQSLGEADSGGTVRNGPIIGVVAGVLAFVGLSPVVGYVIATGMLLGGLMLAFQASWRTAAVVTLAAPLLLFQIFSRFLGVPLPWGWLGW</sequence>
<keyword evidence="2" id="KW-0472">Membrane</keyword>
<dbReference type="Gene3D" id="3.40.190.10">
    <property type="entry name" value="Periplasmic binding protein-like II"/>
    <property type="match status" value="1"/>
</dbReference>
<dbReference type="InterPro" id="IPR042100">
    <property type="entry name" value="Bug_dom1"/>
</dbReference>
<evidence type="ECO:0000313" key="5">
    <source>
        <dbReference type="Proteomes" id="UP000318017"/>
    </source>
</evidence>
<dbReference type="KEGG" id="ahel:Q31a_38230"/>
<organism evidence="4 5">
    <name type="scientific">Aureliella helgolandensis</name>
    <dbReference type="NCBI Taxonomy" id="2527968"/>
    <lineage>
        <taxon>Bacteria</taxon>
        <taxon>Pseudomonadati</taxon>
        <taxon>Planctomycetota</taxon>
        <taxon>Planctomycetia</taxon>
        <taxon>Pirellulales</taxon>
        <taxon>Pirellulaceae</taxon>
        <taxon>Aureliella</taxon>
    </lineage>
</organism>
<dbReference type="CDD" id="cd07012">
    <property type="entry name" value="PBP2_Bug_TTT"/>
    <property type="match status" value="1"/>
</dbReference>
<comment type="similarity">
    <text evidence="1">Belongs to the UPF0065 (bug) family.</text>
</comment>
<evidence type="ECO:0000259" key="3">
    <source>
        <dbReference type="Pfam" id="PF07331"/>
    </source>
</evidence>
<feature type="transmembrane region" description="Helical" evidence="2">
    <location>
        <begin position="417"/>
        <end position="437"/>
    </location>
</feature>
<accession>A0A518GA77</accession>
<dbReference type="EMBL" id="CP036298">
    <property type="protein sequence ID" value="QDV25497.1"/>
    <property type="molecule type" value="Genomic_DNA"/>
</dbReference>
<reference evidence="4 5" key="1">
    <citation type="submission" date="2019-02" db="EMBL/GenBank/DDBJ databases">
        <title>Deep-cultivation of Planctomycetes and their phenomic and genomic characterization uncovers novel biology.</title>
        <authorList>
            <person name="Wiegand S."/>
            <person name="Jogler M."/>
            <person name="Boedeker C."/>
            <person name="Pinto D."/>
            <person name="Vollmers J."/>
            <person name="Rivas-Marin E."/>
            <person name="Kohn T."/>
            <person name="Peeters S.H."/>
            <person name="Heuer A."/>
            <person name="Rast P."/>
            <person name="Oberbeckmann S."/>
            <person name="Bunk B."/>
            <person name="Jeske O."/>
            <person name="Meyerdierks A."/>
            <person name="Storesund J.E."/>
            <person name="Kallscheuer N."/>
            <person name="Luecker S."/>
            <person name="Lage O.M."/>
            <person name="Pohl T."/>
            <person name="Merkel B.J."/>
            <person name="Hornburger P."/>
            <person name="Mueller R.-W."/>
            <person name="Bruemmer F."/>
            <person name="Labrenz M."/>
            <person name="Spormann A.M."/>
            <person name="Op den Camp H."/>
            <person name="Overmann J."/>
            <person name="Amann R."/>
            <person name="Jetten M.S.M."/>
            <person name="Mascher T."/>
            <person name="Medema M.H."/>
            <person name="Devos D.P."/>
            <person name="Kaster A.-K."/>
            <person name="Ovreas L."/>
            <person name="Rohde M."/>
            <person name="Galperin M.Y."/>
            <person name="Jogler C."/>
        </authorList>
    </citation>
    <scope>NUCLEOTIDE SEQUENCE [LARGE SCALE GENOMIC DNA]</scope>
    <source>
        <strain evidence="4 5">Q31a</strain>
    </source>
</reference>
<feature type="transmembrane region" description="Helical" evidence="2">
    <location>
        <begin position="371"/>
        <end position="387"/>
    </location>
</feature>
<feature type="domain" description="DUF1468" evidence="3">
    <location>
        <begin position="334"/>
        <end position="441"/>
    </location>
</feature>
<keyword evidence="2" id="KW-1133">Transmembrane helix</keyword>
<protein>
    <submittedName>
        <fullName evidence="4">Tripartite tricarboxylate transporter family receptor</fullName>
    </submittedName>
</protein>
<dbReference type="SUPFAM" id="SSF53850">
    <property type="entry name" value="Periplasmic binding protein-like II"/>
    <property type="match status" value="1"/>
</dbReference>